<dbReference type="AlphaFoldDB" id="A0A7S3IZH6"/>
<proteinExistence type="predicted"/>
<protein>
    <submittedName>
        <fullName evidence="3">Uncharacterized protein</fullName>
    </submittedName>
</protein>
<evidence type="ECO:0000256" key="1">
    <source>
        <dbReference type="SAM" id="Coils"/>
    </source>
</evidence>
<gene>
    <name evidence="3" type="ORF">SINC0208_LOCUS16530</name>
</gene>
<keyword evidence="1" id="KW-0175">Coiled coil</keyword>
<feature type="coiled-coil region" evidence="1">
    <location>
        <begin position="123"/>
        <end position="150"/>
    </location>
</feature>
<organism evidence="3">
    <name type="scientific">Strombidium inclinatum</name>
    <dbReference type="NCBI Taxonomy" id="197538"/>
    <lineage>
        <taxon>Eukaryota</taxon>
        <taxon>Sar</taxon>
        <taxon>Alveolata</taxon>
        <taxon>Ciliophora</taxon>
        <taxon>Intramacronucleata</taxon>
        <taxon>Spirotrichea</taxon>
        <taxon>Oligotrichia</taxon>
        <taxon>Strombidiidae</taxon>
        <taxon>Strombidium</taxon>
    </lineage>
</organism>
<feature type="region of interest" description="Disordered" evidence="2">
    <location>
        <begin position="95"/>
        <end position="118"/>
    </location>
</feature>
<evidence type="ECO:0000313" key="3">
    <source>
        <dbReference type="EMBL" id="CAE0335891.1"/>
    </source>
</evidence>
<dbReference type="EMBL" id="HBIH01041085">
    <property type="protein sequence ID" value="CAE0335891.1"/>
    <property type="molecule type" value="Transcribed_RNA"/>
</dbReference>
<evidence type="ECO:0000256" key="2">
    <source>
        <dbReference type="SAM" id="MobiDB-lite"/>
    </source>
</evidence>
<feature type="compositionally biased region" description="Polar residues" evidence="2">
    <location>
        <begin position="97"/>
        <end position="109"/>
    </location>
</feature>
<name>A0A7S3IZH6_9SPIT</name>
<sequence length="158" mass="18118">MAKTMDKFKKINIVNDQISGWAKRCFDKFASLTNDPSLGKKPEDITEVFEVMERITVAELQQIKESDDVGMEDPIDVDFDGNDFLNKNIRVRPVSGMTVSNMSNHSQKGAPTGEEDNYDKLAVYEIEDQRKLAKKRAADYQEELRRKQALEEKKANKK</sequence>
<accession>A0A7S3IZH6</accession>
<reference evidence="3" key="1">
    <citation type="submission" date="2021-01" db="EMBL/GenBank/DDBJ databases">
        <authorList>
            <person name="Corre E."/>
            <person name="Pelletier E."/>
            <person name="Niang G."/>
            <person name="Scheremetjew M."/>
            <person name="Finn R."/>
            <person name="Kale V."/>
            <person name="Holt S."/>
            <person name="Cochrane G."/>
            <person name="Meng A."/>
            <person name="Brown T."/>
            <person name="Cohen L."/>
        </authorList>
    </citation>
    <scope>NUCLEOTIDE SEQUENCE</scope>
    <source>
        <strain evidence="3">S3</strain>
    </source>
</reference>